<feature type="binding site" description="in other chain" evidence="15">
    <location>
        <begin position="189"/>
        <end position="191"/>
    </location>
    <ligand>
        <name>ADP</name>
        <dbReference type="ChEBI" id="CHEBI:456216"/>
        <note>allosteric activator; ligand shared between dimeric partners</note>
    </ligand>
</feature>
<dbReference type="FunFam" id="3.40.50.460:FF:000002">
    <property type="entry name" value="ATP-dependent 6-phosphofructokinase"/>
    <property type="match status" value="1"/>
</dbReference>
<dbReference type="EMBL" id="MLBF01000002">
    <property type="protein sequence ID" value="OLN33677.1"/>
    <property type="molecule type" value="Genomic_DNA"/>
</dbReference>
<comment type="function">
    <text evidence="2 15">Catalyzes the phosphorylation of D-fructose 6-phosphate to fructose 1,6-bisphosphate by ATP, the first committing step of glycolysis.</text>
</comment>
<feature type="active site" description="Proton acceptor" evidence="15">
    <location>
        <position position="131"/>
    </location>
</feature>
<comment type="activity regulation">
    <text evidence="15">Allosterically activated by ADP and other diphosphonucleosides, and allosterically inhibited by phosphoenolpyruvate.</text>
</comment>
<reference evidence="17 18" key="1">
    <citation type="submission" date="2016-09" db="EMBL/GenBank/DDBJ databases">
        <title>Complete genome of Desulfosporosinus sp. OL.</title>
        <authorList>
            <person name="Mardanov A."/>
            <person name="Beletsky A."/>
            <person name="Panova A."/>
            <person name="Karnachuk O."/>
            <person name="Ravin N."/>
        </authorList>
    </citation>
    <scope>NUCLEOTIDE SEQUENCE [LARGE SCALE GENOMIC DNA]</scope>
    <source>
        <strain evidence="17 18">OL</strain>
    </source>
</reference>
<dbReference type="FunFam" id="3.40.50.450:FF:000001">
    <property type="entry name" value="ATP-dependent 6-phosphofructokinase"/>
    <property type="match status" value="1"/>
</dbReference>
<dbReference type="GO" id="GO:0042802">
    <property type="term" value="F:identical protein binding"/>
    <property type="evidence" value="ECO:0007669"/>
    <property type="project" value="TreeGrafter"/>
</dbReference>
<keyword evidence="9 15" id="KW-0547">Nucleotide-binding</keyword>
<feature type="binding site" evidence="15">
    <location>
        <position position="247"/>
    </location>
    <ligand>
        <name>substrate</name>
        <note>ligand shared between dimeric partners</note>
    </ligand>
</feature>
<comment type="caution">
    <text evidence="17">The sequence shown here is derived from an EMBL/GenBank/DDBJ whole genome shotgun (WGS) entry which is preliminary data.</text>
</comment>
<organism evidence="17 18">
    <name type="scientific">Desulfosporosinus metallidurans</name>
    <dbReference type="NCBI Taxonomy" id="1888891"/>
    <lineage>
        <taxon>Bacteria</taxon>
        <taxon>Bacillati</taxon>
        <taxon>Bacillota</taxon>
        <taxon>Clostridia</taxon>
        <taxon>Eubacteriales</taxon>
        <taxon>Desulfitobacteriaceae</taxon>
        <taxon>Desulfosporosinus</taxon>
    </lineage>
</organism>
<feature type="binding site" description="in other chain" evidence="15">
    <location>
        <begin position="129"/>
        <end position="131"/>
    </location>
    <ligand>
        <name>substrate</name>
        <note>ligand shared between dimeric partners</note>
    </ligand>
</feature>
<feature type="domain" description="Phosphofructokinase" evidence="16">
    <location>
        <begin position="7"/>
        <end position="279"/>
    </location>
</feature>
<proteinExistence type="inferred from homology"/>
<feature type="binding site" evidence="15">
    <location>
        <begin position="25"/>
        <end position="29"/>
    </location>
    <ligand>
        <name>ADP</name>
        <dbReference type="ChEBI" id="CHEBI:456216"/>
        <note>allosteric activator; ligand shared between dimeric partners</note>
    </ligand>
</feature>
<accession>A0A1Q8R255</accession>
<dbReference type="OrthoDB" id="9802503at2"/>
<dbReference type="GO" id="GO:0003872">
    <property type="term" value="F:6-phosphofructokinase activity"/>
    <property type="evidence" value="ECO:0007669"/>
    <property type="project" value="UniProtKB-UniRule"/>
</dbReference>
<dbReference type="GO" id="GO:0070095">
    <property type="term" value="F:fructose-6-phosphate binding"/>
    <property type="evidence" value="ECO:0007669"/>
    <property type="project" value="TreeGrafter"/>
</dbReference>
<evidence type="ECO:0000256" key="15">
    <source>
        <dbReference type="HAMAP-Rule" id="MF_00339"/>
    </source>
</evidence>
<feature type="binding site" description="in other chain" evidence="15">
    <location>
        <position position="215"/>
    </location>
    <ligand>
        <name>ADP</name>
        <dbReference type="ChEBI" id="CHEBI:456216"/>
        <note>allosteric activator; ligand shared between dimeric partners</note>
    </ligand>
</feature>
<sequence>MSDTIKRIGVLTSGGDAPGMNAALRAVVRKGIYHGLEVYGISRGYEGLIHGEIQEMTIGSVADIVLRGGTILKTARSEEMRTEEGQQKAIEQLHKLQIDALVVIGGDGSFRGAQTLAARGVQIVGIPGTIDNDIAGTDLTIGFDTATNTVVDAVSKIRDTASSHERTFIVEVMGRNCGNIALQAGLACGAESILVPEIPYDLDEISDKLKRGHQRGKNHSIILVAEGVGSAYKIGEELRARSGFETRITILGHLQRGGNPSALDAVISAAMGGKAIEIILAKESNKMTAYVNQLVVSSPLDAAYGVRRPFNRELYNLANELSI</sequence>
<comment type="pathway">
    <text evidence="4 15">Carbohydrate degradation; glycolysis; D-glyceraldehyde 3-phosphate and glycerone phosphate from D-glucose: step 3/4.</text>
</comment>
<protein>
    <recommendedName>
        <fullName evidence="15">ATP-dependent 6-phosphofructokinase</fullName>
        <shortName evidence="15">ATP-PFK</shortName>
        <shortName evidence="15">Phosphofructokinase</shortName>
        <ecNumber evidence="15">2.7.1.11</ecNumber>
    </recommendedName>
    <alternativeName>
        <fullName evidence="15">Phosphohexokinase</fullName>
    </alternativeName>
</protein>
<dbReference type="UniPathway" id="UPA00109">
    <property type="reaction ID" value="UER00182"/>
</dbReference>
<dbReference type="STRING" id="1888891.DSOL_0387"/>
<dbReference type="Gene3D" id="3.40.50.460">
    <property type="entry name" value="Phosphofructokinase domain"/>
    <property type="match status" value="1"/>
</dbReference>
<comment type="cofactor">
    <cofactor evidence="1 15">
        <name>Mg(2+)</name>
        <dbReference type="ChEBI" id="CHEBI:18420"/>
    </cofactor>
</comment>
<feature type="binding site" description="in other chain" evidence="15">
    <location>
        <position position="226"/>
    </location>
    <ligand>
        <name>substrate</name>
        <note>ligand shared between dimeric partners</note>
    </ligand>
</feature>
<feature type="binding site" evidence="15">
    <location>
        <begin position="76"/>
        <end position="77"/>
    </location>
    <ligand>
        <name>ATP</name>
        <dbReference type="ChEBI" id="CHEBI:30616"/>
    </ligand>
</feature>
<dbReference type="GO" id="GO:0030388">
    <property type="term" value="P:fructose 1,6-bisphosphate metabolic process"/>
    <property type="evidence" value="ECO:0007669"/>
    <property type="project" value="TreeGrafter"/>
</dbReference>
<comment type="subunit">
    <text evidence="15">Homotetramer.</text>
</comment>
<evidence type="ECO:0000256" key="12">
    <source>
        <dbReference type="ARBA" id="ARBA00022842"/>
    </source>
</evidence>
<name>A0A1Q8R255_9FIRM</name>
<feature type="binding site" description="in other chain" evidence="15">
    <location>
        <position position="158"/>
    </location>
    <ligand>
        <name>ADP</name>
        <dbReference type="ChEBI" id="CHEBI:456216"/>
        <note>allosteric activator; ligand shared between dimeric partners</note>
    </ligand>
</feature>
<dbReference type="RefSeq" id="WP_075363204.1">
    <property type="nucleotide sequence ID" value="NZ_MLBF01000002.1"/>
</dbReference>
<dbReference type="GO" id="GO:0006002">
    <property type="term" value="P:fructose 6-phosphate metabolic process"/>
    <property type="evidence" value="ECO:0007669"/>
    <property type="project" value="UniProtKB-UniRule"/>
</dbReference>
<comment type="similarity">
    <text evidence="15">Belongs to the phosphofructokinase type A (PFKA) family. ATP-dependent PFK group I subfamily. Prokaryotic clade 'B1' sub-subfamily.</text>
</comment>
<dbReference type="NCBIfam" id="TIGR02482">
    <property type="entry name" value="PFKA_ATP"/>
    <property type="match status" value="1"/>
</dbReference>
<dbReference type="InterPro" id="IPR022953">
    <property type="entry name" value="ATP_PFK"/>
</dbReference>
<keyword evidence="7 15" id="KW-0808">Transferase</keyword>
<comment type="caution">
    <text evidence="15">Lacks conserved residue(s) required for the propagation of feature annotation.</text>
</comment>
<keyword evidence="6 15" id="KW-0021">Allosteric enzyme</keyword>
<dbReference type="EC" id="2.7.1.11" evidence="15"/>
<keyword evidence="12 15" id="KW-0460">Magnesium</keyword>
<evidence type="ECO:0000313" key="18">
    <source>
        <dbReference type="Proteomes" id="UP000186102"/>
    </source>
</evidence>
<feature type="binding site" description="in other chain" evidence="15">
    <location>
        <begin position="217"/>
        <end position="219"/>
    </location>
    <ligand>
        <name>ADP</name>
        <dbReference type="ChEBI" id="CHEBI:456216"/>
        <note>allosteric activator; ligand shared between dimeric partners</note>
    </ligand>
</feature>
<dbReference type="GO" id="GO:0016208">
    <property type="term" value="F:AMP binding"/>
    <property type="evidence" value="ECO:0007669"/>
    <property type="project" value="TreeGrafter"/>
</dbReference>
<evidence type="ECO:0000256" key="8">
    <source>
        <dbReference type="ARBA" id="ARBA00022723"/>
    </source>
</evidence>
<dbReference type="PIRSF" id="PIRSF000532">
    <property type="entry name" value="ATP_PFK_prok"/>
    <property type="match status" value="1"/>
</dbReference>
<keyword evidence="10 15" id="KW-0418">Kinase</keyword>
<evidence type="ECO:0000313" key="17">
    <source>
        <dbReference type="EMBL" id="OLN33677.1"/>
    </source>
</evidence>
<feature type="binding site" evidence="15">
    <location>
        <position position="15"/>
    </location>
    <ligand>
        <name>ATP</name>
        <dbReference type="ChEBI" id="CHEBI:30616"/>
    </ligand>
</feature>
<keyword evidence="8 15" id="KW-0479">Metal-binding</keyword>
<keyword evidence="5 15" id="KW-0963">Cytoplasm</keyword>
<gene>
    <name evidence="15" type="primary">pfkA</name>
    <name evidence="17" type="ORF">DSOL_0387</name>
</gene>
<dbReference type="PRINTS" id="PR00476">
    <property type="entry name" value="PHFRCTKINASE"/>
</dbReference>
<dbReference type="NCBIfam" id="NF002872">
    <property type="entry name" value="PRK03202.1"/>
    <property type="match status" value="1"/>
</dbReference>
<dbReference type="GO" id="GO:0061621">
    <property type="term" value="P:canonical glycolysis"/>
    <property type="evidence" value="ECO:0007669"/>
    <property type="project" value="TreeGrafter"/>
</dbReference>
<feature type="binding site" evidence="15">
    <location>
        <begin position="106"/>
        <end position="109"/>
    </location>
    <ligand>
        <name>ATP</name>
        <dbReference type="ChEBI" id="CHEBI:30616"/>
    </ligand>
</feature>
<dbReference type="HAMAP" id="MF_00339">
    <property type="entry name" value="Phosphofructokinase_I_B1"/>
    <property type="match status" value="1"/>
</dbReference>
<evidence type="ECO:0000256" key="7">
    <source>
        <dbReference type="ARBA" id="ARBA00022679"/>
    </source>
</evidence>
<evidence type="ECO:0000256" key="3">
    <source>
        <dbReference type="ARBA" id="ARBA00004496"/>
    </source>
</evidence>
<evidence type="ECO:0000256" key="4">
    <source>
        <dbReference type="ARBA" id="ARBA00004679"/>
    </source>
</evidence>
<feature type="binding site" description="in other chain" evidence="15">
    <location>
        <begin position="253"/>
        <end position="256"/>
    </location>
    <ligand>
        <name>substrate</name>
        <note>ligand shared between dimeric partners</note>
    </ligand>
</feature>
<keyword evidence="11 15" id="KW-0067">ATP-binding</keyword>
<dbReference type="GO" id="GO:0046872">
    <property type="term" value="F:metal ion binding"/>
    <property type="evidence" value="ECO:0007669"/>
    <property type="project" value="UniProtKB-KW"/>
</dbReference>
<dbReference type="AlphaFoldDB" id="A0A1Q8R255"/>
<dbReference type="InterPro" id="IPR012828">
    <property type="entry name" value="PFKA_ATP_prok"/>
</dbReference>
<dbReference type="GO" id="GO:0048029">
    <property type="term" value="F:monosaccharide binding"/>
    <property type="evidence" value="ECO:0007669"/>
    <property type="project" value="TreeGrafter"/>
</dbReference>
<feature type="binding site" description="in other chain" evidence="15">
    <location>
        <begin position="173"/>
        <end position="175"/>
    </location>
    <ligand>
        <name>substrate</name>
        <note>ligand shared between dimeric partners</note>
    </ligand>
</feature>
<dbReference type="PANTHER" id="PTHR13697:SF4">
    <property type="entry name" value="ATP-DEPENDENT 6-PHOSPHOFRUCTOKINASE"/>
    <property type="match status" value="1"/>
</dbReference>
<dbReference type="Proteomes" id="UP000186102">
    <property type="component" value="Unassembled WGS sequence"/>
</dbReference>
<dbReference type="GO" id="GO:0005945">
    <property type="term" value="C:6-phosphofructokinase complex"/>
    <property type="evidence" value="ECO:0007669"/>
    <property type="project" value="TreeGrafter"/>
</dbReference>
<evidence type="ECO:0000256" key="10">
    <source>
        <dbReference type="ARBA" id="ARBA00022777"/>
    </source>
</evidence>
<keyword evidence="18" id="KW-1185">Reference proteome</keyword>
<dbReference type="InterPro" id="IPR000023">
    <property type="entry name" value="Phosphofructokinase_dom"/>
</dbReference>
<dbReference type="GO" id="GO:0005524">
    <property type="term" value="F:ATP binding"/>
    <property type="evidence" value="ECO:0007669"/>
    <property type="project" value="UniProtKB-UniRule"/>
</dbReference>
<evidence type="ECO:0000256" key="5">
    <source>
        <dbReference type="ARBA" id="ARBA00022490"/>
    </source>
</evidence>
<dbReference type="InterPro" id="IPR012003">
    <property type="entry name" value="ATP_PFK_prok-type"/>
</dbReference>
<evidence type="ECO:0000256" key="2">
    <source>
        <dbReference type="ARBA" id="ARBA00002659"/>
    </source>
</evidence>
<evidence type="ECO:0000256" key="1">
    <source>
        <dbReference type="ARBA" id="ARBA00001946"/>
    </source>
</evidence>
<dbReference type="InterPro" id="IPR035966">
    <property type="entry name" value="PKF_sf"/>
</dbReference>
<evidence type="ECO:0000256" key="9">
    <source>
        <dbReference type="ARBA" id="ARBA00022741"/>
    </source>
</evidence>
<feature type="binding site" evidence="15">
    <location>
        <position position="166"/>
    </location>
    <ligand>
        <name>substrate</name>
        <note>ligand shared between dimeric partners</note>
    </ligand>
</feature>
<evidence type="ECO:0000256" key="14">
    <source>
        <dbReference type="ARBA" id="ARBA00048070"/>
    </source>
</evidence>
<evidence type="ECO:0000259" key="16">
    <source>
        <dbReference type="Pfam" id="PF00365"/>
    </source>
</evidence>
<evidence type="ECO:0000256" key="11">
    <source>
        <dbReference type="ARBA" id="ARBA00022840"/>
    </source>
</evidence>
<comment type="catalytic activity">
    <reaction evidence="14 15">
        <text>beta-D-fructose 6-phosphate + ATP = beta-D-fructose 1,6-bisphosphate + ADP + H(+)</text>
        <dbReference type="Rhea" id="RHEA:16109"/>
        <dbReference type="ChEBI" id="CHEBI:15378"/>
        <dbReference type="ChEBI" id="CHEBI:30616"/>
        <dbReference type="ChEBI" id="CHEBI:32966"/>
        <dbReference type="ChEBI" id="CHEBI:57634"/>
        <dbReference type="ChEBI" id="CHEBI:456216"/>
        <dbReference type="EC" id="2.7.1.11"/>
    </reaction>
</comment>
<keyword evidence="13 15" id="KW-0324">Glycolysis</keyword>
<dbReference type="SUPFAM" id="SSF53784">
    <property type="entry name" value="Phosphofructokinase"/>
    <property type="match status" value="1"/>
</dbReference>
<evidence type="ECO:0000256" key="13">
    <source>
        <dbReference type="ARBA" id="ARBA00023152"/>
    </source>
</evidence>
<feature type="binding site" evidence="15">
    <location>
        <position position="107"/>
    </location>
    <ligand>
        <name>Mg(2+)</name>
        <dbReference type="ChEBI" id="CHEBI:18420"/>
        <note>catalytic</note>
    </ligand>
</feature>
<comment type="subcellular location">
    <subcellularLocation>
        <location evidence="3 15">Cytoplasm</location>
    </subcellularLocation>
</comment>
<evidence type="ECO:0000256" key="6">
    <source>
        <dbReference type="ARBA" id="ARBA00022533"/>
    </source>
</evidence>
<dbReference type="Gene3D" id="3.40.50.450">
    <property type="match status" value="1"/>
</dbReference>
<dbReference type="Pfam" id="PF00365">
    <property type="entry name" value="PFK"/>
    <property type="match status" value="1"/>
</dbReference>
<dbReference type="PANTHER" id="PTHR13697">
    <property type="entry name" value="PHOSPHOFRUCTOKINASE"/>
    <property type="match status" value="1"/>
</dbReference>